<keyword evidence="2 6" id="KW-0812">Transmembrane</keyword>
<feature type="transmembrane region" description="Helical" evidence="6">
    <location>
        <begin position="250"/>
        <end position="266"/>
    </location>
</feature>
<evidence type="ECO:0000313" key="8">
    <source>
        <dbReference type="EMBL" id="QBQ55977.1"/>
    </source>
</evidence>
<feature type="transmembrane region" description="Helical" evidence="6">
    <location>
        <begin position="14"/>
        <end position="30"/>
    </location>
</feature>
<evidence type="ECO:0000256" key="6">
    <source>
        <dbReference type="SAM" id="Phobius"/>
    </source>
</evidence>
<dbReference type="InterPro" id="IPR051533">
    <property type="entry name" value="WaaL-like"/>
</dbReference>
<dbReference type="PANTHER" id="PTHR37422:SF23">
    <property type="entry name" value="TEICHURONIC ACID BIOSYNTHESIS PROTEIN TUAE"/>
    <property type="match status" value="1"/>
</dbReference>
<evidence type="ECO:0000256" key="3">
    <source>
        <dbReference type="ARBA" id="ARBA00022989"/>
    </source>
</evidence>
<feature type="transmembrane region" description="Helical" evidence="6">
    <location>
        <begin position="209"/>
        <end position="230"/>
    </location>
</feature>
<feature type="transmembrane region" description="Helical" evidence="6">
    <location>
        <begin position="129"/>
        <end position="148"/>
    </location>
</feature>
<dbReference type="PANTHER" id="PTHR37422">
    <property type="entry name" value="TEICHURONIC ACID BIOSYNTHESIS PROTEIN TUAE"/>
    <property type="match status" value="1"/>
</dbReference>
<dbReference type="OrthoDB" id="9783389at2"/>
<accession>A0A4P7C2Q6</accession>
<dbReference type="EMBL" id="CP038033">
    <property type="protein sequence ID" value="QBQ55977.1"/>
    <property type="molecule type" value="Genomic_DNA"/>
</dbReference>
<sequence>MSSKHPSLGLEEKHNLWVVLAAVLLFAPLFRAGNRPLPLMVLELAALVLFALWWTQRKKQRQISIAETAMVGGILSIPLLQLIPLSPEFWAEAIPGRAFYAQGLRQALGEQFFSEHWRPLALIPSYGEAAWLALLPPVAVFLAARSLSAHQLQKLIYLFLGIATFQAVLGLIQYGAGPKSVFLLGNEHYSHSAAGTYINRNHLAGLLEMALPVVLALLIAAIGQPSRLSYSRGGWRQRFLTWSNRRGNRSMLYAAMALVILLGIVFTRSRAGIMLAMVGLFLSFLAFAGKVGSRKTYGTVGVLTFAGAMLALEIGLAPVLSRFAAMNESLQDGRWAIFSGTLQAIGEFFPFGSGSGSYAEVFPRFQADDFLIGAFIHRAHNDYLEWLLVGGLPVAILIIVGLLLYFRQWFKVWRGKQDSSFSFIQIGAGIGLFLLLLHTLVDFNLHIPANAIFFAFLLGIFFHPPKERRRRRQKDQVSPVAEPKPARPREIPPENRINPFKF</sequence>
<feature type="transmembrane region" description="Helical" evidence="6">
    <location>
        <begin position="300"/>
        <end position="320"/>
    </location>
</feature>
<organism evidence="8 9">
    <name type="scientific">Nitrosococcus wardiae</name>
    <dbReference type="NCBI Taxonomy" id="1814290"/>
    <lineage>
        <taxon>Bacteria</taxon>
        <taxon>Pseudomonadati</taxon>
        <taxon>Pseudomonadota</taxon>
        <taxon>Gammaproteobacteria</taxon>
        <taxon>Chromatiales</taxon>
        <taxon>Chromatiaceae</taxon>
        <taxon>Nitrosococcus</taxon>
    </lineage>
</organism>
<feature type="transmembrane region" description="Helical" evidence="6">
    <location>
        <begin position="36"/>
        <end position="53"/>
    </location>
</feature>
<comment type="subcellular location">
    <subcellularLocation>
        <location evidence="1">Membrane</location>
        <topology evidence="1">Multi-pass membrane protein</topology>
    </subcellularLocation>
</comment>
<name>A0A4P7C2Q6_9GAMM</name>
<evidence type="ECO:0000259" key="7">
    <source>
        <dbReference type="Pfam" id="PF04932"/>
    </source>
</evidence>
<feature type="transmembrane region" description="Helical" evidence="6">
    <location>
        <begin position="443"/>
        <end position="462"/>
    </location>
</feature>
<evidence type="ECO:0000256" key="5">
    <source>
        <dbReference type="SAM" id="MobiDB-lite"/>
    </source>
</evidence>
<dbReference type="KEGG" id="nwr:E3U44_16760"/>
<feature type="compositionally biased region" description="Basic and acidic residues" evidence="5">
    <location>
        <begin position="484"/>
        <end position="493"/>
    </location>
</feature>
<proteinExistence type="predicted"/>
<dbReference type="RefSeq" id="WP_134359231.1">
    <property type="nucleotide sequence ID" value="NZ_CP038033.1"/>
</dbReference>
<keyword evidence="4 6" id="KW-0472">Membrane</keyword>
<evidence type="ECO:0000256" key="2">
    <source>
        <dbReference type="ARBA" id="ARBA00022692"/>
    </source>
</evidence>
<keyword evidence="3 6" id="KW-1133">Transmembrane helix</keyword>
<keyword evidence="8" id="KW-0436">Ligase</keyword>
<dbReference type="InterPro" id="IPR007016">
    <property type="entry name" value="O-antigen_ligase-rel_domated"/>
</dbReference>
<evidence type="ECO:0000256" key="4">
    <source>
        <dbReference type="ARBA" id="ARBA00023136"/>
    </source>
</evidence>
<dbReference type="Pfam" id="PF04932">
    <property type="entry name" value="Wzy_C"/>
    <property type="match status" value="1"/>
</dbReference>
<evidence type="ECO:0000313" key="9">
    <source>
        <dbReference type="Proteomes" id="UP000294325"/>
    </source>
</evidence>
<feature type="transmembrane region" description="Helical" evidence="6">
    <location>
        <begin position="155"/>
        <end position="176"/>
    </location>
</feature>
<reference evidence="8 9" key="1">
    <citation type="submission" date="2019-03" db="EMBL/GenBank/DDBJ databases">
        <title>The genome sequence of Nitrosococcus wardiae strain D1FHST reveals the archetypal metabolic capacity of ammonia-oxidizing Gammaproteobacteria.</title>
        <authorList>
            <person name="Wang L."/>
            <person name="Lim C.K."/>
            <person name="Hanson T.E."/>
            <person name="Dang H."/>
            <person name="Klotz M.G."/>
        </authorList>
    </citation>
    <scope>NUCLEOTIDE SEQUENCE [LARGE SCALE GENOMIC DNA]</scope>
    <source>
        <strain evidence="8 9">D1FHS</strain>
    </source>
</reference>
<feature type="transmembrane region" description="Helical" evidence="6">
    <location>
        <begin position="65"/>
        <end position="83"/>
    </location>
</feature>
<dbReference type="Proteomes" id="UP000294325">
    <property type="component" value="Chromosome"/>
</dbReference>
<dbReference type="GO" id="GO:0016874">
    <property type="term" value="F:ligase activity"/>
    <property type="evidence" value="ECO:0007669"/>
    <property type="project" value="UniProtKB-KW"/>
</dbReference>
<feature type="transmembrane region" description="Helical" evidence="6">
    <location>
        <begin position="272"/>
        <end position="288"/>
    </location>
</feature>
<keyword evidence="9" id="KW-1185">Reference proteome</keyword>
<feature type="domain" description="O-antigen ligase-related" evidence="7">
    <location>
        <begin position="256"/>
        <end position="399"/>
    </location>
</feature>
<feature type="transmembrane region" description="Helical" evidence="6">
    <location>
        <begin position="418"/>
        <end position="437"/>
    </location>
</feature>
<feature type="transmembrane region" description="Helical" evidence="6">
    <location>
        <begin position="386"/>
        <end position="406"/>
    </location>
</feature>
<feature type="region of interest" description="Disordered" evidence="5">
    <location>
        <begin position="469"/>
        <end position="502"/>
    </location>
</feature>
<evidence type="ECO:0000256" key="1">
    <source>
        <dbReference type="ARBA" id="ARBA00004141"/>
    </source>
</evidence>
<protein>
    <submittedName>
        <fullName evidence="8">O-antigen ligase domain-containing protein</fullName>
    </submittedName>
</protein>
<dbReference type="GO" id="GO:0016020">
    <property type="term" value="C:membrane"/>
    <property type="evidence" value="ECO:0007669"/>
    <property type="project" value="UniProtKB-SubCell"/>
</dbReference>
<gene>
    <name evidence="8" type="ORF">E3U44_16760</name>
</gene>
<dbReference type="AlphaFoldDB" id="A0A4P7C2Q6"/>